<feature type="transmembrane region" description="Helical" evidence="7">
    <location>
        <begin position="82"/>
        <end position="108"/>
    </location>
</feature>
<comment type="subcellular location">
    <subcellularLocation>
        <location evidence="1">Cell membrane</location>
        <topology evidence="1">Multi-pass membrane protein</topology>
    </subcellularLocation>
</comment>
<sequence>MIGRLATRDRLTVNASALMASSVGTGLLGLVYWIVAEHHFPTAEVGRASAVISSATVLSSLACLSLGGAFQRFLPVAGGAALRYIVGGYLLTAATGVVLATGFVVVGLGDRILHSTGERIAFVAMVVVFALYALTDPILTGLRRAPAVAVKNITLSAIKIVPIVFLAGVPSALAISGSWALLAAVVTAVFVFGVCRTAIARRGQRRDLPAGRELLSFQGAFFFLMLVSSVTPLALPLVVVAKTDTTQNAYFNLAWTMCSAAGMLRASIGSAFIVEASAPDADRPALLRRLGTMLGLVTGVVAAGLAIGGPVVLLLAGRDYFHAAGPLMVVMAVESIVETVVVTYFLIAQLQRRMRLMVAAQVIMVITTVGGAWVLLDPLGLLGVAVASLLAVVITLAVVARPLILGVRAMLHDTPANTPHTECTDDPPVAGPGGSGAGVTDVGQPTSPR</sequence>
<evidence type="ECO:0000256" key="6">
    <source>
        <dbReference type="SAM" id="MobiDB-lite"/>
    </source>
</evidence>
<evidence type="ECO:0000256" key="7">
    <source>
        <dbReference type="SAM" id="Phobius"/>
    </source>
</evidence>
<feature type="transmembrane region" description="Helical" evidence="7">
    <location>
        <begin position="154"/>
        <end position="173"/>
    </location>
</feature>
<proteinExistence type="predicted"/>
<feature type="region of interest" description="Disordered" evidence="6">
    <location>
        <begin position="416"/>
        <end position="449"/>
    </location>
</feature>
<feature type="transmembrane region" description="Helical" evidence="7">
    <location>
        <begin position="356"/>
        <end position="375"/>
    </location>
</feature>
<feature type="transmembrane region" description="Helical" evidence="7">
    <location>
        <begin position="323"/>
        <end position="347"/>
    </location>
</feature>
<evidence type="ECO:0000256" key="5">
    <source>
        <dbReference type="ARBA" id="ARBA00023136"/>
    </source>
</evidence>
<comment type="caution">
    <text evidence="8">The sequence shown here is derived from an EMBL/GenBank/DDBJ whole genome shotgun (WGS) entry which is preliminary data.</text>
</comment>
<feature type="transmembrane region" description="Helical" evidence="7">
    <location>
        <begin position="120"/>
        <end position="142"/>
    </location>
</feature>
<dbReference type="InterPro" id="IPR050833">
    <property type="entry name" value="Poly_Biosynth_Transport"/>
</dbReference>
<name>A0A846WNE3_9ACTN</name>
<evidence type="ECO:0000256" key="2">
    <source>
        <dbReference type="ARBA" id="ARBA00022475"/>
    </source>
</evidence>
<evidence type="ECO:0000313" key="8">
    <source>
        <dbReference type="EMBL" id="NKY02310.1"/>
    </source>
</evidence>
<dbReference type="PANTHER" id="PTHR30250">
    <property type="entry name" value="PST FAMILY PREDICTED COLANIC ACID TRANSPORTER"/>
    <property type="match status" value="1"/>
</dbReference>
<dbReference type="AlphaFoldDB" id="A0A846WNE3"/>
<keyword evidence="3 7" id="KW-0812">Transmembrane</keyword>
<reference evidence="8 9" key="1">
    <citation type="submission" date="2020-04" db="EMBL/GenBank/DDBJ databases">
        <title>MicrobeNet Type strains.</title>
        <authorList>
            <person name="Nicholson A.C."/>
        </authorList>
    </citation>
    <scope>NUCLEOTIDE SEQUENCE [LARGE SCALE GENOMIC DNA]</scope>
    <source>
        <strain evidence="8 9">ATCC BAA-14</strain>
    </source>
</reference>
<keyword evidence="2" id="KW-1003">Cell membrane</keyword>
<dbReference type="PANTHER" id="PTHR30250:SF11">
    <property type="entry name" value="O-ANTIGEN TRANSPORTER-RELATED"/>
    <property type="match status" value="1"/>
</dbReference>
<feature type="transmembrane region" description="Helical" evidence="7">
    <location>
        <begin position="179"/>
        <end position="199"/>
    </location>
</feature>
<feature type="transmembrane region" description="Helical" evidence="7">
    <location>
        <begin position="253"/>
        <end position="274"/>
    </location>
</feature>
<organism evidence="8 9">
    <name type="scientific">Gordonia polyisoprenivorans</name>
    <dbReference type="NCBI Taxonomy" id="84595"/>
    <lineage>
        <taxon>Bacteria</taxon>
        <taxon>Bacillati</taxon>
        <taxon>Actinomycetota</taxon>
        <taxon>Actinomycetes</taxon>
        <taxon>Mycobacteriales</taxon>
        <taxon>Gordoniaceae</taxon>
        <taxon>Gordonia</taxon>
    </lineage>
</organism>
<feature type="transmembrane region" description="Helical" evidence="7">
    <location>
        <begin position="220"/>
        <end position="241"/>
    </location>
</feature>
<evidence type="ECO:0000256" key="4">
    <source>
        <dbReference type="ARBA" id="ARBA00022989"/>
    </source>
</evidence>
<evidence type="ECO:0000256" key="3">
    <source>
        <dbReference type="ARBA" id="ARBA00022692"/>
    </source>
</evidence>
<feature type="transmembrane region" description="Helical" evidence="7">
    <location>
        <begin position="12"/>
        <end position="36"/>
    </location>
</feature>
<gene>
    <name evidence="8" type="ORF">HGA05_12045</name>
</gene>
<dbReference type="GO" id="GO:0005886">
    <property type="term" value="C:plasma membrane"/>
    <property type="evidence" value="ECO:0007669"/>
    <property type="project" value="UniProtKB-SubCell"/>
</dbReference>
<feature type="transmembrane region" description="Helical" evidence="7">
    <location>
        <begin position="381"/>
        <end position="400"/>
    </location>
</feature>
<feature type="transmembrane region" description="Helical" evidence="7">
    <location>
        <begin position="294"/>
        <end position="317"/>
    </location>
</feature>
<protein>
    <submittedName>
        <fullName evidence="8">Oligosaccharide flippase family protein</fullName>
    </submittedName>
</protein>
<dbReference type="Proteomes" id="UP000563898">
    <property type="component" value="Unassembled WGS sequence"/>
</dbReference>
<evidence type="ECO:0000313" key="9">
    <source>
        <dbReference type="Proteomes" id="UP000563898"/>
    </source>
</evidence>
<feature type="transmembrane region" description="Helical" evidence="7">
    <location>
        <begin position="48"/>
        <end position="70"/>
    </location>
</feature>
<keyword evidence="4 7" id="KW-1133">Transmembrane helix</keyword>
<evidence type="ECO:0000256" key="1">
    <source>
        <dbReference type="ARBA" id="ARBA00004651"/>
    </source>
</evidence>
<accession>A0A846WNE3</accession>
<keyword evidence="5 7" id="KW-0472">Membrane</keyword>
<dbReference type="EMBL" id="JAAXPC010000006">
    <property type="protein sequence ID" value="NKY02310.1"/>
    <property type="molecule type" value="Genomic_DNA"/>
</dbReference>